<keyword evidence="1" id="KW-0812">Transmembrane</keyword>
<evidence type="ECO:0000313" key="2">
    <source>
        <dbReference type="EMBL" id="KAH7114124.1"/>
    </source>
</evidence>
<keyword evidence="1" id="KW-1133">Transmembrane helix</keyword>
<comment type="caution">
    <text evidence="2">The sequence shown here is derived from an EMBL/GenBank/DDBJ whole genome shotgun (WGS) entry which is preliminary data.</text>
</comment>
<proteinExistence type="predicted"/>
<evidence type="ECO:0000313" key="3">
    <source>
        <dbReference type="Proteomes" id="UP000738349"/>
    </source>
</evidence>
<dbReference type="Proteomes" id="UP000738349">
    <property type="component" value="Unassembled WGS sequence"/>
</dbReference>
<evidence type="ECO:0000256" key="1">
    <source>
        <dbReference type="SAM" id="Phobius"/>
    </source>
</evidence>
<dbReference type="EMBL" id="JAGMUV010000033">
    <property type="protein sequence ID" value="KAH7114124.1"/>
    <property type="molecule type" value="Genomic_DNA"/>
</dbReference>
<name>A0A9P9IBY3_9HYPO</name>
<organism evidence="2 3">
    <name type="scientific">Dactylonectria macrodidyma</name>
    <dbReference type="NCBI Taxonomy" id="307937"/>
    <lineage>
        <taxon>Eukaryota</taxon>
        <taxon>Fungi</taxon>
        <taxon>Dikarya</taxon>
        <taxon>Ascomycota</taxon>
        <taxon>Pezizomycotina</taxon>
        <taxon>Sordariomycetes</taxon>
        <taxon>Hypocreomycetidae</taxon>
        <taxon>Hypocreales</taxon>
        <taxon>Nectriaceae</taxon>
        <taxon>Dactylonectria</taxon>
    </lineage>
</organism>
<sequence>MPAEHTTRLVYPSPLRDPSLSSKTPIDGMDTFGIVGLAVGVVAVLLIVVASVWLVYRRRQCSKNAFTDLDLHSFGMEGGITPPQEPPCIHIAVFMHVLEQGCDSRFFLDRENLPSPDGSYTYSIFFNCKFKCIDRLGLRDLSLSPSSPNEIQEFYATTQRHDGETSIDAILYADIDARTQKMIESVAVPRLRIPKSEQPPNNQGLTSGIIPQIIAMILENRQKAEKQNIRDHLFDRNERRRSSMALNVTNARRLV</sequence>
<gene>
    <name evidence="2" type="ORF">EDB81DRAFT_893371</name>
</gene>
<accession>A0A9P9IBY3</accession>
<keyword evidence="1" id="KW-0472">Membrane</keyword>
<reference evidence="2" key="1">
    <citation type="journal article" date="2021" name="Nat. Commun.">
        <title>Genetic determinants of endophytism in the Arabidopsis root mycobiome.</title>
        <authorList>
            <person name="Mesny F."/>
            <person name="Miyauchi S."/>
            <person name="Thiergart T."/>
            <person name="Pickel B."/>
            <person name="Atanasova L."/>
            <person name="Karlsson M."/>
            <person name="Huettel B."/>
            <person name="Barry K.W."/>
            <person name="Haridas S."/>
            <person name="Chen C."/>
            <person name="Bauer D."/>
            <person name="Andreopoulos W."/>
            <person name="Pangilinan J."/>
            <person name="LaButti K."/>
            <person name="Riley R."/>
            <person name="Lipzen A."/>
            <person name="Clum A."/>
            <person name="Drula E."/>
            <person name="Henrissat B."/>
            <person name="Kohler A."/>
            <person name="Grigoriev I.V."/>
            <person name="Martin F.M."/>
            <person name="Hacquard S."/>
        </authorList>
    </citation>
    <scope>NUCLEOTIDE SEQUENCE</scope>
    <source>
        <strain evidence="2">MPI-CAGE-AT-0147</strain>
    </source>
</reference>
<keyword evidence="3" id="KW-1185">Reference proteome</keyword>
<feature type="transmembrane region" description="Helical" evidence="1">
    <location>
        <begin position="32"/>
        <end position="56"/>
    </location>
</feature>
<protein>
    <submittedName>
        <fullName evidence="2">Uncharacterized protein</fullName>
    </submittedName>
</protein>
<dbReference type="AlphaFoldDB" id="A0A9P9IBY3"/>